<name>V5Z9L4_9GAMM</name>
<reference evidence="1 2" key="1">
    <citation type="journal article" date="2013" name="Syst. Appl. Microbiol.">
        <title>Phylogenetic position and virulence apparatus of the pear flower necrosis pathogen Erwinia piriflorinigrans CFBP 5888T as assessed by comparative genomics.</title>
        <authorList>
            <person name="Smits T.H."/>
            <person name="Rezzonico F."/>
            <person name="Lopez M.M."/>
            <person name="Blom J."/>
            <person name="Goesmann A."/>
            <person name="Frey J.E."/>
            <person name="Duffy B."/>
        </authorList>
    </citation>
    <scope>NUCLEOTIDE SEQUENCE [LARGE SCALE GENOMIC DNA]</scope>
    <source>
        <strain evidence="2">CFBP5888</strain>
    </source>
</reference>
<proteinExistence type="predicted"/>
<sequence length="50" mass="5771">MNEAKIQNFLLTFTPPYQRIFGMVLYAASATHYRLKPAIFGQALDQQHQT</sequence>
<dbReference type="Proteomes" id="UP000018217">
    <property type="component" value="Unassembled WGS sequence"/>
</dbReference>
<gene>
    <name evidence="1" type="ORF">EPIR_2571</name>
</gene>
<dbReference type="EMBL" id="CAHS01000015">
    <property type="protein sequence ID" value="CCG87934.1"/>
    <property type="molecule type" value="Genomic_DNA"/>
</dbReference>
<dbReference type="STRING" id="1161919.EPIR_2571"/>
<evidence type="ECO:0000313" key="2">
    <source>
        <dbReference type="Proteomes" id="UP000018217"/>
    </source>
</evidence>
<accession>V5Z9L4</accession>
<dbReference type="AlphaFoldDB" id="V5Z9L4"/>
<keyword evidence="2" id="KW-1185">Reference proteome</keyword>
<comment type="caution">
    <text evidence="1">The sequence shown here is derived from an EMBL/GenBank/DDBJ whole genome shotgun (WGS) entry which is preliminary data.</text>
</comment>
<protein>
    <submittedName>
        <fullName evidence="1">Uncharacterized protein</fullName>
    </submittedName>
</protein>
<evidence type="ECO:0000313" key="1">
    <source>
        <dbReference type="EMBL" id="CCG87934.1"/>
    </source>
</evidence>
<organism evidence="1 2">
    <name type="scientific">Erwinia piriflorinigrans CFBP 5888</name>
    <dbReference type="NCBI Taxonomy" id="1161919"/>
    <lineage>
        <taxon>Bacteria</taxon>
        <taxon>Pseudomonadati</taxon>
        <taxon>Pseudomonadota</taxon>
        <taxon>Gammaproteobacteria</taxon>
        <taxon>Enterobacterales</taxon>
        <taxon>Erwiniaceae</taxon>
        <taxon>Erwinia</taxon>
    </lineage>
</organism>